<evidence type="ECO:0000256" key="5">
    <source>
        <dbReference type="ARBA" id="ARBA00022574"/>
    </source>
</evidence>
<dbReference type="GO" id="GO:0000785">
    <property type="term" value="C:chromatin"/>
    <property type="evidence" value="ECO:0007669"/>
    <property type="project" value="TreeGrafter"/>
</dbReference>
<dbReference type="FunFam" id="2.130.10.10:FF:000075">
    <property type="entry name" value="Protein HIRA"/>
    <property type="match status" value="1"/>
</dbReference>
<feature type="compositionally biased region" description="Polar residues" evidence="13">
    <location>
        <begin position="418"/>
        <end position="446"/>
    </location>
</feature>
<dbReference type="GO" id="GO:0031491">
    <property type="term" value="F:nucleosome binding"/>
    <property type="evidence" value="ECO:0007669"/>
    <property type="project" value="TreeGrafter"/>
</dbReference>
<dbReference type="InterPro" id="IPR031120">
    <property type="entry name" value="HIR1-like"/>
</dbReference>
<keyword evidence="6 12" id="KW-0677">Repeat</keyword>
<dbReference type="CDD" id="cd00200">
    <property type="entry name" value="WD40"/>
    <property type="match status" value="1"/>
</dbReference>
<feature type="repeat" description="WD" evidence="11">
    <location>
        <begin position="127"/>
        <end position="159"/>
    </location>
</feature>
<evidence type="ECO:0000256" key="9">
    <source>
        <dbReference type="ARBA" id="ARBA00023163"/>
    </source>
</evidence>
<dbReference type="PROSITE" id="PS50082">
    <property type="entry name" value="WD_REPEATS_2"/>
    <property type="match status" value="3"/>
</dbReference>
<dbReference type="FunFam" id="2.130.10.10:FF:000105">
    <property type="entry name" value="Protein HIRA"/>
    <property type="match status" value="1"/>
</dbReference>
<evidence type="ECO:0000256" key="4">
    <source>
        <dbReference type="ARBA" id="ARBA00022491"/>
    </source>
</evidence>
<evidence type="ECO:0000313" key="17">
    <source>
        <dbReference type="Proteomes" id="UP000749559"/>
    </source>
</evidence>
<dbReference type="Pfam" id="PF07569">
    <property type="entry name" value="Hira"/>
    <property type="match status" value="1"/>
</dbReference>
<feature type="repeat" description="WD" evidence="11">
    <location>
        <begin position="66"/>
        <end position="98"/>
    </location>
</feature>
<dbReference type="InterPro" id="IPR019015">
    <property type="entry name" value="HIRA_B_motif"/>
</dbReference>
<sequence>MKLLKPAWVTHDGKPIFSIDIHPDGSRFATGGQGEDSGKVVIWNMAPVEHEESETNENVPRMLCTMDNHIACVNCVRWSNNGKYLASAGDDKLIMIWQTSRYAGPSTTFGTGGSTVNAEQWRCAATLRGHSGDVLGLAWSPTDNWLASCSIDNSIIIWNALKFPAIEQVAVLKGHTGLVKGVTWDPVGKYIASQSDDRTLRIWRTLDWQSETVVKEPFVEAGGTTHVLRLDWSPDGFYVVSAHAMNNSGPTAQIIERDGWATNMDFVGHRKAVTVARFNPKIFAKKIKKGSSSPQQYSCCAIGSRDRSLSIWLTALKRPLVVLHDLFKNSVMDISWTPSGTGMLCCSWDGTVAYTTFTHEEIGQPITDEEKNGVFKKFYGKSAKSLTSSTNETNQIIESAAILRLQQQKENAKKSLLQHETPSKTLNGIGGNSNSTQTPIKPTNKQIETRTPDGRRRITPIFLAPQPEMGEAPLPFGAGNLAFSTSTERSSIIVEKSDSNFSPDVSKVSSDEKQLSSKEKDKRPLSQIQPISALDSTASDKPKIHKEKAKDSTENDKTKEKDIHKSKSASSNEKVKKRLDLGGGPSHKRKRKDDVSMRLAPPPPPAAAVTTVPSTTTHSIHVQPTGLNLQALTIDKQYSMNISPVEGSPENDIIIEVENNVVTSSGVSLHRLRCIKSGQLTWEAVNSSRIIAITGNSNIVCSACADCSINLYSLPGRKLLPSLVFDAKAAVLTCNGEYLMLVTCRGSLYIWKIPEISTVIRNESLAAIISGSVTLTSGNVTEEGFPIVTLSNNKLYTFKPDLGCWLSIPRREDPLTQLSDHHSCLPQDGRHSKGPLATLQQQKNKAGSQANRIFQTDPTLQQSTTISHLENQVNLSLALKSSTEYRFWLSTYLRYLAQEGIENKLREICDDLLGPLYKSKTNNWQSKILGVCKRKLLQEILPVIGSNLRLQRLFTEYQEQLDTLIT</sequence>
<evidence type="ECO:0000256" key="3">
    <source>
        <dbReference type="ARBA" id="ARBA00021597"/>
    </source>
</evidence>
<dbReference type="PROSITE" id="PS50294">
    <property type="entry name" value="WD_REPEATS_REGION"/>
    <property type="match status" value="3"/>
</dbReference>
<dbReference type="SUPFAM" id="SSF50978">
    <property type="entry name" value="WD40 repeat-like"/>
    <property type="match status" value="2"/>
</dbReference>
<dbReference type="InterPro" id="IPR036322">
    <property type="entry name" value="WD40_repeat_dom_sf"/>
</dbReference>
<evidence type="ECO:0000256" key="11">
    <source>
        <dbReference type="PROSITE-ProRule" id="PRU00221"/>
    </source>
</evidence>
<name>A0A8S4Q4M9_OWEFU</name>
<dbReference type="PANTHER" id="PTHR13831:SF0">
    <property type="entry name" value="PROTEIN HIRA"/>
    <property type="match status" value="1"/>
</dbReference>
<dbReference type="GO" id="GO:0005634">
    <property type="term" value="C:nucleus"/>
    <property type="evidence" value="ECO:0007669"/>
    <property type="project" value="UniProtKB-SubCell"/>
</dbReference>
<keyword evidence="8 12" id="KW-0805">Transcription regulation</keyword>
<dbReference type="Pfam" id="PF24105">
    <property type="entry name" value="Beta-prop_CAF1B_HIR1"/>
    <property type="match status" value="1"/>
</dbReference>
<feature type="domain" description="CAF1B/HIR1 beta-propeller" evidence="15">
    <location>
        <begin position="1"/>
        <end position="362"/>
    </location>
</feature>
<feature type="domain" description="Protein HIRA-like C-terminal" evidence="14">
    <location>
        <begin position="716"/>
        <end position="912"/>
    </location>
</feature>
<evidence type="ECO:0000259" key="14">
    <source>
        <dbReference type="Pfam" id="PF07569"/>
    </source>
</evidence>
<keyword evidence="9 12" id="KW-0804">Transcription</keyword>
<feature type="compositionally biased region" description="Polar residues" evidence="13">
    <location>
        <begin position="526"/>
        <end position="537"/>
    </location>
</feature>
<dbReference type="GO" id="GO:0006355">
    <property type="term" value="P:regulation of DNA-templated transcription"/>
    <property type="evidence" value="ECO:0007669"/>
    <property type="project" value="InterPro"/>
</dbReference>
<feature type="compositionally biased region" description="Basic and acidic residues" evidence="13">
    <location>
        <begin position="509"/>
        <end position="524"/>
    </location>
</feature>
<reference evidence="16" key="1">
    <citation type="submission" date="2022-03" db="EMBL/GenBank/DDBJ databases">
        <authorList>
            <person name="Martin C."/>
        </authorList>
    </citation>
    <scope>NUCLEOTIDE SEQUENCE</scope>
</reference>
<dbReference type="InterPro" id="IPR055410">
    <property type="entry name" value="Beta-prop_CAF1B_HIR1"/>
</dbReference>
<dbReference type="AlphaFoldDB" id="A0A8S4Q4M9"/>
<feature type="compositionally biased region" description="Low complexity" evidence="13">
    <location>
        <begin position="607"/>
        <end position="617"/>
    </location>
</feature>
<evidence type="ECO:0000256" key="8">
    <source>
        <dbReference type="ARBA" id="ARBA00023015"/>
    </source>
</evidence>
<organism evidence="16 17">
    <name type="scientific">Owenia fusiformis</name>
    <name type="common">Polychaete worm</name>
    <dbReference type="NCBI Taxonomy" id="6347"/>
    <lineage>
        <taxon>Eukaryota</taxon>
        <taxon>Metazoa</taxon>
        <taxon>Spiralia</taxon>
        <taxon>Lophotrochozoa</taxon>
        <taxon>Annelida</taxon>
        <taxon>Polychaeta</taxon>
        <taxon>Sedentaria</taxon>
        <taxon>Canalipalpata</taxon>
        <taxon>Sabellida</taxon>
        <taxon>Oweniida</taxon>
        <taxon>Oweniidae</taxon>
        <taxon>Owenia</taxon>
    </lineage>
</organism>
<feature type="compositionally biased region" description="Basic and acidic residues" evidence="13">
    <location>
        <begin position="538"/>
        <end position="565"/>
    </location>
</feature>
<dbReference type="Proteomes" id="UP000749559">
    <property type="component" value="Unassembled WGS sequence"/>
</dbReference>
<gene>
    <name evidence="16" type="ORF">OFUS_LOCUS24646</name>
</gene>
<comment type="function">
    <text evidence="12">Required for replication-independent chromatin assembly and for the periodic repression of histone gene transcription during the cell cycle.</text>
</comment>
<evidence type="ECO:0000256" key="10">
    <source>
        <dbReference type="ARBA" id="ARBA00023242"/>
    </source>
</evidence>
<evidence type="ECO:0000256" key="12">
    <source>
        <dbReference type="RuleBase" id="RU364014"/>
    </source>
</evidence>
<dbReference type="GO" id="GO:0000417">
    <property type="term" value="C:HIR complex"/>
    <property type="evidence" value="ECO:0007669"/>
    <property type="project" value="TreeGrafter"/>
</dbReference>
<dbReference type="GO" id="GO:0006351">
    <property type="term" value="P:DNA-templated transcription"/>
    <property type="evidence" value="ECO:0007669"/>
    <property type="project" value="InterPro"/>
</dbReference>
<feature type="region of interest" description="Disordered" evidence="13">
    <location>
        <begin position="413"/>
        <end position="457"/>
    </location>
</feature>
<comment type="subcellular location">
    <subcellularLocation>
        <location evidence="1 12">Nucleus</location>
    </subcellularLocation>
</comment>
<keyword evidence="4 12" id="KW-0678">Repressor</keyword>
<protein>
    <recommendedName>
        <fullName evidence="3 12">Protein HIRA</fullName>
    </recommendedName>
</protein>
<evidence type="ECO:0000256" key="2">
    <source>
        <dbReference type="ARBA" id="ARBA00007306"/>
    </source>
</evidence>
<dbReference type="OrthoDB" id="1741719at2759"/>
<feature type="repeat" description="WD" evidence="11">
    <location>
        <begin position="172"/>
        <end position="203"/>
    </location>
</feature>
<feature type="compositionally biased region" description="Basic and acidic residues" evidence="13">
    <location>
        <begin position="447"/>
        <end position="456"/>
    </location>
</feature>
<dbReference type="InterPro" id="IPR011494">
    <property type="entry name" value="HIRA-like_C"/>
</dbReference>
<keyword evidence="10 12" id="KW-0539">Nucleus</keyword>
<evidence type="ECO:0000256" key="7">
    <source>
        <dbReference type="ARBA" id="ARBA00022853"/>
    </source>
</evidence>
<dbReference type="InterPro" id="IPR015943">
    <property type="entry name" value="WD40/YVTN_repeat-like_dom_sf"/>
</dbReference>
<evidence type="ECO:0000256" key="1">
    <source>
        <dbReference type="ARBA" id="ARBA00004123"/>
    </source>
</evidence>
<dbReference type="Pfam" id="PF09453">
    <property type="entry name" value="HIRA_B"/>
    <property type="match status" value="1"/>
</dbReference>
<proteinExistence type="inferred from homology"/>
<evidence type="ECO:0000256" key="6">
    <source>
        <dbReference type="ARBA" id="ARBA00022737"/>
    </source>
</evidence>
<evidence type="ECO:0000256" key="13">
    <source>
        <dbReference type="SAM" id="MobiDB-lite"/>
    </source>
</evidence>
<keyword evidence="5 11" id="KW-0853">WD repeat</keyword>
<dbReference type="Gene3D" id="2.130.10.10">
    <property type="entry name" value="YVTN repeat-like/Quinoprotein amine dehydrogenase"/>
    <property type="match status" value="3"/>
</dbReference>
<comment type="caution">
    <text evidence="16">The sequence shown here is derived from an EMBL/GenBank/DDBJ whole genome shotgun (WGS) entry which is preliminary data.</text>
</comment>
<dbReference type="PANTHER" id="PTHR13831">
    <property type="entry name" value="MEMBER OF THE HIR1 FAMILY OF WD-REPEAT PROTEINS"/>
    <property type="match status" value="1"/>
</dbReference>
<keyword evidence="7 12" id="KW-0156">Chromatin regulator</keyword>
<dbReference type="EMBL" id="CAIIXF020000012">
    <property type="protein sequence ID" value="CAH1800805.1"/>
    <property type="molecule type" value="Genomic_DNA"/>
</dbReference>
<feature type="region of interest" description="Disordered" evidence="13">
    <location>
        <begin position="499"/>
        <end position="621"/>
    </location>
</feature>
<evidence type="ECO:0000259" key="15">
    <source>
        <dbReference type="Pfam" id="PF24105"/>
    </source>
</evidence>
<dbReference type="SMART" id="SM00320">
    <property type="entry name" value="WD40"/>
    <property type="match status" value="7"/>
</dbReference>
<dbReference type="GO" id="GO:0006338">
    <property type="term" value="P:chromatin remodeling"/>
    <property type="evidence" value="ECO:0007669"/>
    <property type="project" value="InterPro"/>
</dbReference>
<accession>A0A8S4Q4M9</accession>
<comment type="similarity">
    <text evidence="2 12">Belongs to the WD repeat HIR1 family.</text>
</comment>
<dbReference type="InterPro" id="IPR001680">
    <property type="entry name" value="WD40_rpt"/>
</dbReference>
<keyword evidence="17" id="KW-1185">Reference proteome</keyword>
<evidence type="ECO:0000313" key="16">
    <source>
        <dbReference type="EMBL" id="CAH1800805.1"/>
    </source>
</evidence>